<reference evidence="2" key="1">
    <citation type="submission" date="2017-02" db="EMBL/GenBank/DDBJ databases">
        <authorList>
            <person name="Varghese N."/>
            <person name="Submissions S."/>
        </authorList>
    </citation>
    <scope>NUCLEOTIDE SEQUENCE [LARGE SCALE GENOMIC DNA]</scope>
    <source>
        <strain evidence="2">ATCC 27094</strain>
    </source>
</reference>
<name>A0A1T4JN71_9HYPH</name>
<gene>
    <name evidence="1" type="ORF">SAMN02745126_00212</name>
</gene>
<protein>
    <submittedName>
        <fullName evidence="1">Uncharacterized protein</fullName>
    </submittedName>
</protein>
<accession>A0A1T4JN71</accession>
<evidence type="ECO:0000313" key="2">
    <source>
        <dbReference type="Proteomes" id="UP000190092"/>
    </source>
</evidence>
<sequence length="85" mass="9582">MKEFDLKRAIDAYTKAWAEAKKHGDEAAKALTMADFVSSERAKKLFAQSAERSLVASENYRKAADICLKVVEEMDRKRSRVGRSA</sequence>
<dbReference type="AlphaFoldDB" id="A0A1T4JN71"/>
<organism evidence="1 2">
    <name type="scientific">Enhydrobacter aerosaccus</name>
    <dbReference type="NCBI Taxonomy" id="225324"/>
    <lineage>
        <taxon>Bacteria</taxon>
        <taxon>Pseudomonadati</taxon>
        <taxon>Pseudomonadota</taxon>
        <taxon>Alphaproteobacteria</taxon>
        <taxon>Hyphomicrobiales</taxon>
        <taxon>Enhydrobacter</taxon>
    </lineage>
</organism>
<keyword evidence="2" id="KW-1185">Reference proteome</keyword>
<dbReference type="RefSeq" id="WP_139373684.1">
    <property type="nucleotide sequence ID" value="NZ_FUWJ01000001.1"/>
</dbReference>
<dbReference type="Proteomes" id="UP000190092">
    <property type="component" value="Unassembled WGS sequence"/>
</dbReference>
<evidence type="ECO:0000313" key="1">
    <source>
        <dbReference type="EMBL" id="SJZ31537.1"/>
    </source>
</evidence>
<dbReference type="EMBL" id="FUWJ01000001">
    <property type="protein sequence ID" value="SJZ31537.1"/>
    <property type="molecule type" value="Genomic_DNA"/>
</dbReference>
<proteinExistence type="predicted"/>